<evidence type="ECO:0000256" key="1">
    <source>
        <dbReference type="SAM" id="Phobius"/>
    </source>
</evidence>
<feature type="transmembrane region" description="Helical" evidence="1">
    <location>
        <begin position="61"/>
        <end position="80"/>
    </location>
</feature>
<feature type="non-terminal residue" evidence="2">
    <location>
        <position position="1"/>
    </location>
</feature>
<dbReference type="Proteomes" id="UP000708208">
    <property type="component" value="Unassembled WGS sequence"/>
</dbReference>
<accession>A0A8J2K4G3</accession>
<evidence type="ECO:0000313" key="2">
    <source>
        <dbReference type="EMBL" id="CAG7733178.1"/>
    </source>
</evidence>
<dbReference type="AlphaFoldDB" id="A0A8J2K4G3"/>
<proteinExistence type="predicted"/>
<name>A0A8J2K4G3_9HEXA</name>
<keyword evidence="1" id="KW-0812">Transmembrane</keyword>
<gene>
    <name evidence="2" type="ORF">AFUS01_LOCUS21639</name>
</gene>
<feature type="non-terminal residue" evidence="2">
    <location>
        <position position="173"/>
    </location>
</feature>
<feature type="transmembrane region" description="Helical" evidence="1">
    <location>
        <begin position="6"/>
        <end position="31"/>
    </location>
</feature>
<keyword evidence="3" id="KW-1185">Reference proteome</keyword>
<keyword evidence="1" id="KW-1133">Transmembrane helix</keyword>
<protein>
    <submittedName>
        <fullName evidence="2">Uncharacterized protein</fullName>
    </submittedName>
</protein>
<reference evidence="2" key="1">
    <citation type="submission" date="2021-06" db="EMBL/GenBank/DDBJ databases">
        <authorList>
            <person name="Hodson N. C."/>
            <person name="Mongue J. A."/>
            <person name="Jaron S. K."/>
        </authorList>
    </citation>
    <scope>NUCLEOTIDE SEQUENCE</scope>
</reference>
<dbReference type="EMBL" id="CAJVCH010244522">
    <property type="protein sequence ID" value="CAG7733178.1"/>
    <property type="molecule type" value="Genomic_DNA"/>
</dbReference>
<comment type="caution">
    <text evidence="2">The sequence shown here is derived from an EMBL/GenBank/DDBJ whole genome shotgun (WGS) entry which is preliminary data.</text>
</comment>
<evidence type="ECO:0000313" key="3">
    <source>
        <dbReference type="Proteomes" id="UP000708208"/>
    </source>
</evidence>
<sequence>MNLLKVSAALVIVLSLSTSNVEGGIGLLLLLKALALKGAAFTLVGIPLALGSFILGQGAGFFGGSLFGGLGALKLTVKYLNNRARHAYYKGVYGHGHYYHHNPHYLTGSNFWRHFGGSHIPQWSDHTTIWSKASNVPGNLTGLKKPNTWKNSPGWYRNPIFSETRDSIKYSRL</sequence>
<organism evidence="2 3">
    <name type="scientific">Allacma fusca</name>
    <dbReference type="NCBI Taxonomy" id="39272"/>
    <lineage>
        <taxon>Eukaryota</taxon>
        <taxon>Metazoa</taxon>
        <taxon>Ecdysozoa</taxon>
        <taxon>Arthropoda</taxon>
        <taxon>Hexapoda</taxon>
        <taxon>Collembola</taxon>
        <taxon>Symphypleona</taxon>
        <taxon>Sminthuridae</taxon>
        <taxon>Allacma</taxon>
    </lineage>
</organism>
<keyword evidence="1" id="KW-0472">Membrane</keyword>